<protein>
    <submittedName>
        <fullName evidence="4">SDR family NAD(P)-dependent oxidoreductase</fullName>
    </submittedName>
</protein>
<sequence length="266" mass="28679">MSIFASDALKNEHILINGATGGIGCETAKTIAKMGAKITVTGRSEDKLQNLKRELDKLTSSEMIYVHKADLTDSNERERLVSESTEALGNITGLVNSVGITCGSTVDELSEEDLFNVMNVNYTSVVLLTQLVYKEMLKEKRGAIVNISSLSGLRGTYGNTAYAGSKFAMMGFTQSMAVEAIQSNIRVNAVNPGFVDTKMGRDAIKRKARRNGITYEEQLKNVEADIPSGRITKPEEVANAVSFLLTEAAGNIVGESLKISGGVVMR</sequence>
<dbReference type="GO" id="GO:0008206">
    <property type="term" value="P:bile acid metabolic process"/>
    <property type="evidence" value="ECO:0007669"/>
    <property type="project" value="UniProtKB-ARBA"/>
</dbReference>
<dbReference type="InterPro" id="IPR036291">
    <property type="entry name" value="NAD(P)-bd_dom_sf"/>
</dbReference>
<evidence type="ECO:0000256" key="3">
    <source>
        <dbReference type="RuleBase" id="RU000363"/>
    </source>
</evidence>
<keyword evidence="2" id="KW-0560">Oxidoreductase</keyword>
<evidence type="ECO:0000313" key="4">
    <source>
        <dbReference type="EMBL" id="RBW70797.1"/>
    </source>
</evidence>
<gene>
    <name evidence="4" type="ORF">DS031_04805</name>
</gene>
<dbReference type="InterPro" id="IPR002347">
    <property type="entry name" value="SDR_fam"/>
</dbReference>
<dbReference type="PANTHER" id="PTHR42879:SF2">
    <property type="entry name" value="3-OXOACYL-[ACYL-CARRIER-PROTEIN] REDUCTASE FABG"/>
    <property type="match status" value="1"/>
</dbReference>
<organism evidence="4 5">
    <name type="scientific">Bacillus taeanensis</name>
    <dbReference type="NCBI Taxonomy" id="273032"/>
    <lineage>
        <taxon>Bacteria</taxon>
        <taxon>Bacillati</taxon>
        <taxon>Bacillota</taxon>
        <taxon>Bacilli</taxon>
        <taxon>Bacillales</taxon>
        <taxon>Bacillaceae</taxon>
        <taxon>Bacillus</taxon>
    </lineage>
</organism>
<dbReference type="GO" id="GO:0016491">
    <property type="term" value="F:oxidoreductase activity"/>
    <property type="evidence" value="ECO:0007669"/>
    <property type="project" value="UniProtKB-KW"/>
</dbReference>
<dbReference type="AlphaFoldDB" id="A0A366XY24"/>
<name>A0A366XY24_9BACI</name>
<dbReference type="PRINTS" id="PR00080">
    <property type="entry name" value="SDRFAMILY"/>
</dbReference>
<evidence type="ECO:0000313" key="5">
    <source>
        <dbReference type="Proteomes" id="UP000253314"/>
    </source>
</evidence>
<dbReference type="PROSITE" id="PS00061">
    <property type="entry name" value="ADH_SHORT"/>
    <property type="match status" value="1"/>
</dbReference>
<dbReference type="EMBL" id="QOCW01000003">
    <property type="protein sequence ID" value="RBW70797.1"/>
    <property type="molecule type" value="Genomic_DNA"/>
</dbReference>
<dbReference type="FunFam" id="3.40.50.720:FF:000084">
    <property type="entry name" value="Short-chain dehydrogenase reductase"/>
    <property type="match status" value="1"/>
</dbReference>
<dbReference type="Proteomes" id="UP000253314">
    <property type="component" value="Unassembled WGS sequence"/>
</dbReference>
<dbReference type="RefSeq" id="WP_113804790.1">
    <property type="nucleotide sequence ID" value="NZ_QOCW01000003.1"/>
</dbReference>
<evidence type="ECO:0000256" key="2">
    <source>
        <dbReference type="ARBA" id="ARBA00023002"/>
    </source>
</evidence>
<dbReference type="Gene3D" id="3.40.50.720">
    <property type="entry name" value="NAD(P)-binding Rossmann-like Domain"/>
    <property type="match status" value="1"/>
</dbReference>
<dbReference type="PANTHER" id="PTHR42879">
    <property type="entry name" value="3-OXOACYL-(ACYL-CARRIER-PROTEIN) REDUCTASE"/>
    <property type="match status" value="1"/>
</dbReference>
<dbReference type="OrthoDB" id="9803333at2"/>
<dbReference type="CDD" id="cd05233">
    <property type="entry name" value="SDR_c"/>
    <property type="match status" value="1"/>
</dbReference>
<dbReference type="Pfam" id="PF00106">
    <property type="entry name" value="adh_short"/>
    <property type="match status" value="1"/>
</dbReference>
<comment type="caution">
    <text evidence="4">The sequence shown here is derived from an EMBL/GenBank/DDBJ whole genome shotgun (WGS) entry which is preliminary data.</text>
</comment>
<reference evidence="4 5" key="1">
    <citation type="submission" date="2018-07" db="EMBL/GenBank/DDBJ databases">
        <title>Lottiidibacillus patelloidae gen. nov., sp. nov., isolated from the intestinal tract of a marine limpet and the reclassification of B. taeanensis BH030017T, B. algicola KMM 3737T and B. hwajinpoensis SW-72T as genus Lottiidibacillus.</title>
        <authorList>
            <person name="Liu R."/>
            <person name="Huang Z."/>
        </authorList>
    </citation>
    <scope>NUCLEOTIDE SEQUENCE [LARGE SCALE GENOMIC DNA]</scope>
    <source>
        <strain evidence="4 5">BH030017</strain>
    </source>
</reference>
<comment type="similarity">
    <text evidence="1 3">Belongs to the short-chain dehydrogenases/reductases (SDR) family.</text>
</comment>
<dbReference type="PRINTS" id="PR00081">
    <property type="entry name" value="GDHRDH"/>
</dbReference>
<accession>A0A366XY24</accession>
<keyword evidence="5" id="KW-1185">Reference proteome</keyword>
<dbReference type="InterPro" id="IPR050259">
    <property type="entry name" value="SDR"/>
</dbReference>
<dbReference type="SUPFAM" id="SSF51735">
    <property type="entry name" value="NAD(P)-binding Rossmann-fold domains"/>
    <property type="match status" value="1"/>
</dbReference>
<evidence type="ECO:0000256" key="1">
    <source>
        <dbReference type="ARBA" id="ARBA00006484"/>
    </source>
</evidence>
<dbReference type="InterPro" id="IPR020904">
    <property type="entry name" value="Sc_DH/Rdtase_CS"/>
</dbReference>
<proteinExistence type="inferred from homology"/>